<dbReference type="PANTHER" id="PTHR47968">
    <property type="entry name" value="CENTROMERE PROTEIN E"/>
    <property type="match status" value="1"/>
</dbReference>
<evidence type="ECO:0000313" key="6">
    <source>
        <dbReference type="Proteomes" id="UP000001514"/>
    </source>
</evidence>
<keyword evidence="2" id="KW-0505">Motor protein</keyword>
<evidence type="ECO:0000259" key="4">
    <source>
        <dbReference type="Pfam" id="PF00225"/>
    </source>
</evidence>
<keyword evidence="3" id="KW-1133">Transmembrane helix</keyword>
<proteinExistence type="predicted"/>
<evidence type="ECO:0000313" key="5">
    <source>
        <dbReference type="EMBL" id="EFJ37289.1"/>
    </source>
</evidence>
<dbReference type="SUPFAM" id="SSF52540">
    <property type="entry name" value="P-loop containing nucleoside triphosphate hydrolases"/>
    <property type="match status" value="1"/>
</dbReference>
<feature type="domain" description="Kinesin motor" evidence="4">
    <location>
        <begin position="98"/>
        <end position="139"/>
    </location>
</feature>
<dbReference type="PANTHER" id="PTHR47968:SF75">
    <property type="entry name" value="CENTROMERE-ASSOCIATED PROTEIN E"/>
    <property type="match status" value="1"/>
</dbReference>
<dbReference type="GO" id="GO:0005524">
    <property type="term" value="F:ATP binding"/>
    <property type="evidence" value="ECO:0007669"/>
    <property type="project" value="InterPro"/>
</dbReference>
<dbReference type="GO" id="GO:0008017">
    <property type="term" value="F:microtubule binding"/>
    <property type="evidence" value="ECO:0007669"/>
    <property type="project" value="InterPro"/>
</dbReference>
<keyword evidence="3" id="KW-0472">Membrane</keyword>
<dbReference type="EMBL" id="GL377566">
    <property type="protein sequence ID" value="EFJ37289.1"/>
    <property type="molecule type" value="Genomic_DNA"/>
</dbReference>
<dbReference type="Pfam" id="PF00225">
    <property type="entry name" value="Kinesin"/>
    <property type="match status" value="1"/>
</dbReference>
<accession>D8QRP5</accession>
<reference evidence="5 6" key="1">
    <citation type="journal article" date="2011" name="Science">
        <title>The Selaginella genome identifies genetic changes associated with the evolution of vascular plants.</title>
        <authorList>
            <person name="Banks J.A."/>
            <person name="Nishiyama T."/>
            <person name="Hasebe M."/>
            <person name="Bowman J.L."/>
            <person name="Gribskov M."/>
            <person name="dePamphilis C."/>
            <person name="Albert V.A."/>
            <person name="Aono N."/>
            <person name="Aoyama T."/>
            <person name="Ambrose B.A."/>
            <person name="Ashton N.W."/>
            <person name="Axtell M.J."/>
            <person name="Barker E."/>
            <person name="Barker M.S."/>
            <person name="Bennetzen J.L."/>
            <person name="Bonawitz N.D."/>
            <person name="Chapple C."/>
            <person name="Cheng C."/>
            <person name="Correa L.G."/>
            <person name="Dacre M."/>
            <person name="DeBarry J."/>
            <person name="Dreyer I."/>
            <person name="Elias M."/>
            <person name="Engstrom E.M."/>
            <person name="Estelle M."/>
            <person name="Feng L."/>
            <person name="Finet C."/>
            <person name="Floyd S.K."/>
            <person name="Frommer W.B."/>
            <person name="Fujita T."/>
            <person name="Gramzow L."/>
            <person name="Gutensohn M."/>
            <person name="Harholt J."/>
            <person name="Hattori M."/>
            <person name="Heyl A."/>
            <person name="Hirai T."/>
            <person name="Hiwatashi Y."/>
            <person name="Ishikawa M."/>
            <person name="Iwata M."/>
            <person name="Karol K.G."/>
            <person name="Koehler B."/>
            <person name="Kolukisaoglu U."/>
            <person name="Kubo M."/>
            <person name="Kurata T."/>
            <person name="Lalonde S."/>
            <person name="Li K."/>
            <person name="Li Y."/>
            <person name="Litt A."/>
            <person name="Lyons E."/>
            <person name="Manning G."/>
            <person name="Maruyama T."/>
            <person name="Michael T.P."/>
            <person name="Mikami K."/>
            <person name="Miyazaki S."/>
            <person name="Morinaga S."/>
            <person name="Murata T."/>
            <person name="Mueller-Roeber B."/>
            <person name="Nelson D.R."/>
            <person name="Obara M."/>
            <person name="Oguri Y."/>
            <person name="Olmstead R.G."/>
            <person name="Onodera N."/>
            <person name="Petersen B.L."/>
            <person name="Pils B."/>
            <person name="Prigge M."/>
            <person name="Rensing S.A."/>
            <person name="Riano-Pachon D.M."/>
            <person name="Roberts A.W."/>
            <person name="Sato Y."/>
            <person name="Scheller H.V."/>
            <person name="Schulz B."/>
            <person name="Schulz C."/>
            <person name="Shakirov E.V."/>
            <person name="Shibagaki N."/>
            <person name="Shinohara N."/>
            <person name="Shippen D.E."/>
            <person name="Soerensen I."/>
            <person name="Sotooka R."/>
            <person name="Sugimoto N."/>
            <person name="Sugita M."/>
            <person name="Sumikawa N."/>
            <person name="Tanurdzic M."/>
            <person name="Theissen G."/>
            <person name="Ulvskov P."/>
            <person name="Wakazuki S."/>
            <person name="Weng J.K."/>
            <person name="Willats W.W."/>
            <person name="Wipf D."/>
            <person name="Wolf P.G."/>
            <person name="Yang L."/>
            <person name="Zimmer A.D."/>
            <person name="Zhu Q."/>
            <person name="Mitros T."/>
            <person name="Hellsten U."/>
            <person name="Loque D."/>
            <person name="Otillar R."/>
            <person name="Salamov A."/>
            <person name="Schmutz J."/>
            <person name="Shapiro H."/>
            <person name="Lindquist E."/>
            <person name="Lucas S."/>
            <person name="Rokhsar D."/>
            <person name="Grigoriev I.V."/>
        </authorList>
    </citation>
    <scope>NUCLEOTIDE SEQUENCE [LARGE SCALE GENOMIC DNA]</scope>
</reference>
<keyword evidence="6" id="KW-1185">Reference proteome</keyword>
<dbReference type="InterPro" id="IPR001752">
    <property type="entry name" value="Kinesin_motor_dom"/>
</dbReference>
<name>D8QRP5_SELML</name>
<dbReference type="GO" id="GO:0007018">
    <property type="term" value="P:microtubule-based movement"/>
    <property type="evidence" value="ECO:0007669"/>
    <property type="project" value="InterPro"/>
</dbReference>
<dbReference type="Proteomes" id="UP000001514">
    <property type="component" value="Unassembled WGS sequence"/>
</dbReference>
<gene>
    <name evidence="5" type="ORF">SELMODRAFT_403524</name>
</gene>
<evidence type="ECO:0000256" key="3">
    <source>
        <dbReference type="SAM" id="Phobius"/>
    </source>
</evidence>
<dbReference type="KEGG" id="smo:SELMODRAFT_403524"/>
<keyword evidence="1" id="KW-0175">Coiled coil</keyword>
<dbReference type="AlphaFoldDB" id="D8QRP5"/>
<feature type="transmembrane region" description="Helical" evidence="3">
    <location>
        <begin position="167"/>
        <end position="186"/>
    </location>
</feature>
<dbReference type="InterPro" id="IPR027417">
    <property type="entry name" value="P-loop_NTPase"/>
</dbReference>
<dbReference type="HOGENOM" id="CLU_1449972_0_0_1"/>
<sequence>MELCLTVIDLRKVNSRLESELEQLNVNTRFREGLLDSKRKPDQVFDSLKLQGVIDNNRIGTVSTLFDLRPRVIVINKLSEGPGKSLAFIFWSYTIPGQLTRILQSVLNGNAETAIIYTITPHEMHTDETKGTLQFSSRVVICVHVNETLVLSSAARDDHSKGFDPGFWTHCFMCIYLLAFLNAFGAL</sequence>
<dbReference type="STRING" id="88036.D8QRP5"/>
<dbReference type="InParanoid" id="D8QRP5"/>
<dbReference type="Gramene" id="EFJ37289">
    <property type="protein sequence ID" value="EFJ37289"/>
    <property type="gene ID" value="SELMODRAFT_403524"/>
</dbReference>
<evidence type="ECO:0000256" key="1">
    <source>
        <dbReference type="ARBA" id="ARBA00023054"/>
    </source>
</evidence>
<dbReference type="InterPro" id="IPR027640">
    <property type="entry name" value="Kinesin-like_fam"/>
</dbReference>
<keyword evidence="3" id="KW-0812">Transmembrane</keyword>
<dbReference type="GO" id="GO:0003777">
    <property type="term" value="F:microtubule motor activity"/>
    <property type="evidence" value="ECO:0007669"/>
    <property type="project" value="InterPro"/>
</dbReference>
<dbReference type="eggNOG" id="KOG0242">
    <property type="taxonomic scope" value="Eukaryota"/>
</dbReference>
<organism evidence="6">
    <name type="scientific">Selaginella moellendorffii</name>
    <name type="common">Spikemoss</name>
    <dbReference type="NCBI Taxonomy" id="88036"/>
    <lineage>
        <taxon>Eukaryota</taxon>
        <taxon>Viridiplantae</taxon>
        <taxon>Streptophyta</taxon>
        <taxon>Embryophyta</taxon>
        <taxon>Tracheophyta</taxon>
        <taxon>Lycopodiopsida</taxon>
        <taxon>Selaginellales</taxon>
        <taxon>Selaginellaceae</taxon>
        <taxon>Selaginella</taxon>
    </lineage>
</organism>
<evidence type="ECO:0000256" key="2">
    <source>
        <dbReference type="ARBA" id="ARBA00023175"/>
    </source>
</evidence>
<dbReference type="Gene3D" id="1.20.58.1980">
    <property type="match status" value="1"/>
</dbReference>
<protein>
    <recommendedName>
        <fullName evidence="4">Kinesin motor domain-containing protein</fullName>
    </recommendedName>
</protein>